<comment type="caution">
    <text evidence="12">The sequence shown here is derived from an EMBL/GenBank/DDBJ whole genome shotgun (WGS) entry which is preliminary data.</text>
</comment>
<keyword evidence="4 7" id="KW-0949">S-adenosyl-L-methionine</keyword>
<dbReference type="OrthoDB" id="7848332at2759"/>
<dbReference type="EMBL" id="LAEV01001209">
    <property type="protein sequence ID" value="KKA28670.1"/>
    <property type="molecule type" value="Genomic_DNA"/>
</dbReference>
<sequence length="568" mass="62918">MSAAPEKTLTKAETASHSGSSSSGSSSGDEDGWQDVEPDFEDNVTIKAFFGDETFTDASEMFAACRAATGFDFLATRRRLGLDFHGAVKLANFVRQCARDGTSLPEPIVLENLSSDTLLKPVVDNDGLIMALDEVLDADDAAHASTTAVGGEEAVKLAQRNAELEEKLQRLTEQFASYRVTVEETLEKRWGDVEEKRETKGPAIPEAIDQNYFESYAGYGEFPLQTQVEVAGKNTNLLDIHETMLKDTVRTEAYRDFVYANKQLFKDKVVLDIGCGTGILSMFCAKAGAKQVIAVDNSAIINKARENIFNNGLSDKITCVAGRIEEVTLPVATVDIIISEWMGYALLYEAMLQSVLWARDKYLAPGGLLVPSVSTLVIAPVSDTEYMTDCVDFWDDVYGFNMGAMKKKAMAEARVEHMRDYSLAGTESMFKRLELHETAEADLVFTEEWSSTITKDTDALHGFLVWFDIFFTKRDEVVPVDKLQPSKWHDEASGKIAFTTGPLGKETHWKQSLMLIDPDNVQPVLKAGQKIGGTVVWSIPKEDPRSIVVEVSWNIDGGKEQRQSWNLR</sequence>
<evidence type="ECO:0000256" key="6">
    <source>
        <dbReference type="ARBA" id="ARBA00049303"/>
    </source>
</evidence>
<evidence type="ECO:0000256" key="1">
    <source>
        <dbReference type="ARBA" id="ARBA00011925"/>
    </source>
</evidence>
<dbReference type="PANTHER" id="PTHR11006:SF116">
    <property type="entry name" value="PROTEIN METHYLTRANSFERASE"/>
    <property type="match status" value="1"/>
</dbReference>
<dbReference type="InterPro" id="IPR041698">
    <property type="entry name" value="Methyltransf_25"/>
</dbReference>
<evidence type="ECO:0000256" key="8">
    <source>
        <dbReference type="SAM" id="Coils"/>
    </source>
</evidence>
<dbReference type="Gene3D" id="3.40.50.150">
    <property type="entry name" value="Vaccinia Virus protein VP39"/>
    <property type="match status" value="1"/>
</dbReference>
<comment type="catalytic activity">
    <reaction evidence="6">
        <text>L-arginyl-[protein] + S-adenosyl-L-methionine = N(omega)-methyl-L-arginyl-[protein] + S-adenosyl-L-homocysteine + H(+)</text>
        <dbReference type="Rhea" id="RHEA:48100"/>
        <dbReference type="Rhea" id="RHEA-COMP:10532"/>
        <dbReference type="Rhea" id="RHEA-COMP:11990"/>
        <dbReference type="ChEBI" id="CHEBI:15378"/>
        <dbReference type="ChEBI" id="CHEBI:29965"/>
        <dbReference type="ChEBI" id="CHEBI:57856"/>
        <dbReference type="ChEBI" id="CHEBI:59789"/>
        <dbReference type="ChEBI" id="CHEBI:65280"/>
    </reaction>
    <physiologicalReaction direction="left-to-right" evidence="6">
        <dbReference type="Rhea" id="RHEA:48101"/>
    </physiologicalReaction>
</comment>
<dbReference type="InterPro" id="IPR025799">
    <property type="entry name" value="Arg_MeTrfase"/>
</dbReference>
<dbReference type="PROSITE" id="PS51678">
    <property type="entry name" value="SAM_MT_PRMT"/>
    <property type="match status" value="1"/>
</dbReference>
<keyword evidence="3 7" id="KW-0808">Transferase</keyword>
<dbReference type="GO" id="GO:0035242">
    <property type="term" value="F:protein-arginine omega-N asymmetric methyltransferase activity"/>
    <property type="evidence" value="ECO:0007669"/>
    <property type="project" value="UniProtKB-EC"/>
</dbReference>
<dbReference type="Gene3D" id="2.70.160.11">
    <property type="entry name" value="Hnrnp arginine n-methyltransferase1"/>
    <property type="match status" value="1"/>
</dbReference>
<feature type="compositionally biased region" description="Acidic residues" evidence="9">
    <location>
        <begin position="28"/>
        <end position="37"/>
    </location>
</feature>
<feature type="compositionally biased region" description="Low complexity" evidence="9">
    <location>
        <begin position="16"/>
        <end position="27"/>
    </location>
</feature>
<evidence type="ECO:0000256" key="2">
    <source>
        <dbReference type="ARBA" id="ARBA00022603"/>
    </source>
</evidence>
<evidence type="ECO:0000256" key="9">
    <source>
        <dbReference type="SAM" id="MobiDB-lite"/>
    </source>
</evidence>
<evidence type="ECO:0000256" key="4">
    <source>
        <dbReference type="ARBA" id="ARBA00022691"/>
    </source>
</evidence>
<dbReference type="Pfam" id="PF22528">
    <property type="entry name" value="PRMT_C"/>
    <property type="match status" value="1"/>
</dbReference>
<dbReference type="AlphaFoldDB" id="A0A0F4ZEQ6"/>
<organism evidence="12 13">
    <name type="scientific">Thielaviopsis punctulata</name>
    <dbReference type="NCBI Taxonomy" id="72032"/>
    <lineage>
        <taxon>Eukaryota</taxon>
        <taxon>Fungi</taxon>
        <taxon>Dikarya</taxon>
        <taxon>Ascomycota</taxon>
        <taxon>Pezizomycotina</taxon>
        <taxon>Sordariomycetes</taxon>
        <taxon>Hypocreomycetidae</taxon>
        <taxon>Microascales</taxon>
        <taxon>Ceratocystidaceae</taxon>
        <taxon>Thielaviopsis</taxon>
    </lineage>
</organism>
<feature type="coiled-coil region" evidence="8">
    <location>
        <begin position="154"/>
        <end position="188"/>
    </location>
</feature>
<dbReference type="FunFam" id="2.70.160.11:FF:000016">
    <property type="entry name" value="Protein arginine methyltransferase RmtB"/>
    <property type="match status" value="1"/>
</dbReference>
<dbReference type="InterPro" id="IPR029063">
    <property type="entry name" value="SAM-dependent_MTases_sf"/>
</dbReference>
<reference evidence="12 13" key="1">
    <citation type="submission" date="2015-03" db="EMBL/GenBank/DDBJ databases">
        <authorList>
            <person name="Radwan O."/>
            <person name="Al-Naeli F.A."/>
            <person name="Rendon G.A."/>
            <person name="Fields C."/>
        </authorList>
    </citation>
    <scope>NUCLEOTIDE SEQUENCE [LARGE SCALE GENOMIC DNA]</scope>
    <source>
        <strain evidence="12">CR-DP1</strain>
    </source>
</reference>
<protein>
    <recommendedName>
        <fullName evidence="1">type I protein arginine methyltransferase</fullName>
        <ecNumber evidence="1">2.1.1.319</ecNumber>
    </recommendedName>
</protein>
<gene>
    <name evidence="12" type="ORF">TD95_004755</name>
</gene>
<dbReference type="PANTHER" id="PTHR11006">
    <property type="entry name" value="PROTEIN ARGININE N-METHYLTRANSFERASE"/>
    <property type="match status" value="1"/>
</dbReference>
<keyword evidence="8" id="KW-0175">Coiled coil</keyword>
<proteinExistence type="predicted"/>
<dbReference type="Pfam" id="PF13649">
    <property type="entry name" value="Methyltransf_25"/>
    <property type="match status" value="1"/>
</dbReference>
<dbReference type="CDD" id="cd02440">
    <property type="entry name" value="AdoMet_MTases"/>
    <property type="match status" value="1"/>
</dbReference>
<dbReference type="GO" id="GO:0032259">
    <property type="term" value="P:methylation"/>
    <property type="evidence" value="ECO:0007669"/>
    <property type="project" value="UniProtKB-KW"/>
</dbReference>
<dbReference type="GO" id="GO:0042054">
    <property type="term" value="F:histone methyltransferase activity"/>
    <property type="evidence" value="ECO:0007669"/>
    <property type="project" value="TreeGrafter"/>
</dbReference>
<evidence type="ECO:0000313" key="13">
    <source>
        <dbReference type="Proteomes" id="UP000033483"/>
    </source>
</evidence>
<evidence type="ECO:0000256" key="7">
    <source>
        <dbReference type="PROSITE-ProRule" id="PRU01015"/>
    </source>
</evidence>
<dbReference type="FunFam" id="3.40.50.150:FF:000003">
    <property type="entry name" value="Blast:Protein arginine N-methyltransferase 1"/>
    <property type="match status" value="1"/>
</dbReference>
<keyword evidence="2 7" id="KW-0489">Methyltransferase</keyword>
<evidence type="ECO:0000313" key="12">
    <source>
        <dbReference type="EMBL" id="KKA28670.1"/>
    </source>
</evidence>
<feature type="domain" description="Protein arginine N-methyltransferase" evidence="11">
    <location>
        <begin position="374"/>
        <end position="556"/>
    </location>
</feature>
<evidence type="ECO:0000259" key="11">
    <source>
        <dbReference type="Pfam" id="PF22528"/>
    </source>
</evidence>
<dbReference type="InterPro" id="IPR055135">
    <property type="entry name" value="PRMT_dom"/>
</dbReference>
<dbReference type="Proteomes" id="UP000033483">
    <property type="component" value="Unassembled WGS sequence"/>
</dbReference>
<comment type="catalytic activity">
    <reaction evidence="5">
        <text>L-arginyl-[protein] + 2 S-adenosyl-L-methionine = N(omega),N(omega)-dimethyl-L-arginyl-[protein] + 2 S-adenosyl-L-homocysteine + 2 H(+)</text>
        <dbReference type="Rhea" id="RHEA:48096"/>
        <dbReference type="Rhea" id="RHEA-COMP:10532"/>
        <dbReference type="Rhea" id="RHEA-COMP:11991"/>
        <dbReference type="ChEBI" id="CHEBI:15378"/>
        <dbReference type="ChEBI" id="CHEBI:29965"/>
        <dbReference type="ChEBI" id="CHEBI:57856"/>
        <dbReference type="ChEBI" id="CHEBI:59789"/>
        <dbReference type="ChEBI" id="CHEBI:61897"/>
        <dbReference type="EC" id="2.1.1.319"/>
    </reaction>
    <physiologicalReaction direction="left-to-right" evidence="5">
        <dbReference type="Rhea" id="RHEA:48097"/>
    </physiologicalReaction>
</comment>
<dbReference type="EC" id="2.1.1.319" evidence="1"/>
<dbReference type="InterPro" id="IPR036236">
    <property type="entry name" value="Znf_C2H2_sf"/>
</dbReference>
<name>A0A0F4ZEQ6_9PEZI</name>
<dbReference type="SUPFAM" id="SSF53335">
    <property type="entry name" value="S-adenosyl-L-methionine-dependent methyltransferases"/>
    <property type="match status" value="1"/>
</dbReference>
<evidence type="ECO:0000256" key="3">
    <source>
        <dbReference type="ARBA" id="ARBA00022679"/>
    </source>
</evidence>
<accession>A0A0F4ZEQ6</accession>
<dbReference type="SUPFAM" id="SSF57667">
    <property type="entry name" value="beta-beta-alpha zinc fingers"/>
    <property type="match status" value="1"/>
</dbReference>
<keyword evidence="13" id="KW-1185">Reference proteome</keyword>
<evidence type="ECO:0000256" key="5">
    <source>
        <dbReference type="ARBA" id="ARBA00047384"/>
    </source>
</evidence>
<dbReference type="GO" id="GO:0005634">
    <property type="term" value="C:nucleus"/>
    <property type="evidence" value="ECO:0007669"/>
    <property type="project" value="TreeGrafter"/>
</dbReference>
<feature type="domain" description="Methyltransferase" evidence="10">
    <location>
        <begin position="270"/>
        <end position="367"/>
    </location>
</feature>
<feature type="region of interest" description="Disordered" evidence="9">
    <location>
        <begin position="1"/>
        <end position="37"/>
    </location>
</feature>
<evidence type="ECO:0000259" key="10">
    <source>
        <dbReference type="Pfam" id="PF13649"/>
    </source>
</evidence>